<protein>
    <submittedName>
        <fullName evidence="2">Uncharacterized protein</fullName>
    </submittedName>
</protein>
<dbReference type="EMBL" id="SRLO01001551">
    <property type="protein sequence ID" value="TNN36944.1"/>
    <property type="molecule type" value="Genomic_DNA"/>
</dbReference>
<keyword evidence="3" id="KW-1185">Reference proteome</keyword>
<feature type="region of interest" description="Disordered" evidence="1">
    <location>
        <begin position="46"/>
        <end position="67"/>
    </location>
</feature>
<gene>
    <name evidence="2" type="ORF">EYF80_052886</name>
</gene>
<evidence type="ECO:0000313" key="3">
    <source>
        <dbReference type="Proteomes" id="UP000314294"/>
    </source>
</evidence>
<proteinExistence type="predicted"/>
<comment type="caution">
    <text evidence="2">The sequence shown here is derived from an EMBL/GenBank/DDBJ whole genome shotgun (WGS) entry which is preliminary data.</text>
</comment>
<organism evidence="2 3">
    <name type="scientific">Liparis tanakae</name>
    <name type="common">Tanaka's snailfish</name>
    <dbReference type="NCBI Taxonomy" id="230148"/>
    <lineage>
        <taxon>Eukaryota</taxon>
        <taxon>Metazoa</taxon>
        <taxon>Chordata</taxon>
        <taxon>Craniata</taxon>
        <taxon>Vertebrata</taxon>
        <taxon>Euteleostomi</taxon>
        <taxon>Actinopterygii</taxon>
        <taxon>Neopterygii</taxon>
        <taxon>Teleostei</taxon>
        <taxon>Neoteleostei</taxon>
        <taxon>Acanthomorphata</taxon>
        <taxon>Eupercaria</taxon>
        <taxon>Perciformes</taxon>
        <taxon>Cottioidei</taxon>
        <taxon>Cottales</taxon>
        <taxon>Liparidae</taxon>
        <taxon>Liparis</taxon>
    </lineage>
</organism>
<sequence length="67" mass="7439">MTSRSPFSSVATRMQSVKALRASGFRGTISTWMCMAFLVKLPSFSSFSPRPHRRAASPGDTDAMFEY</sequence>
<reference evidence="2 3" key="1">
    <citation type="submission" date="2019-03" db="EMBL/GenBank/DDBJ databases">
        <title>First draft genome of Liparis tanakae, snailfish: a comprehensive survey of snailfish specific genes.</title>
        <authorList>
            <person name="Kim W."/>
            <person name="Song I."/>
            <person name="Jeong J.-H."/>
            <person name="Kim D."/>
            <person name="Kim S."/>
            <person name="Ryu S."/>
            <person name="Song J.Y."/>
            <person name="Lee S.K."/>
        </authorList>
    </citation>
    <scope>NUCLEOTIDE SEQUENCE [LARGE SCALE GENOMIC DNA]</scope>
    <source>
        <tissue evidence="2">Muscle</tissue>
    </source>
</reference>
<accession>A0A4Z2F803</accession>
<evidence type="ECO:0000256" key="1">
    <source>
        <dbReference type="SAM" id="MobiDB-lite"/>
    </source>
</evidence>
<dbReference type="AlphaFoldDB" id="A0A4Z2F803"/>
<evidence type="ECO:0000313" key="2">
    <source>
        <dbReference type="EMBL" id="TNN36944.1"/>
    </source>
</evidence>
<dbReference type="Proteomes" id="UP000314294">
    <property type="component" value="Unassembled WGS sequence"/>
</dbReference>
<name>A0A4Z2F803_9TELE</name>